<evidence type="ECO:0000256" key="1">
    <source>
        <dbReference type="ARBA" id="ARBA00000109"/>
    </source>
</evidence>
<sequence length="226" mass="24441">MSNPLDPFHRFEDESLAELALTHASAGVSDGLGRRDNERMEFLGDTVLDLVIAESLFGDRARYDEGALTEMKAQVVSRKALAGAAERIGLPQRARIGRGLNRKALSRSVLANLYEAVVGAIFLDGGLGPAREFVLDTLGPELSAARERGGEALPKQAFQEVCQQKFSGPPSYKVIRTCGDANSRAFLVAAHAGGQTFPSAWGRTMKEAEHWAAYEGLLHLGYDARP</sequence>
<keyword evidence="7 8" id="KW-0694">RNA-binding</keyword>
<comment type="cofactor">
    <cofactor evidence="8">
        <name>Mg(2+)</name>
        <dbReference type="ChEBI" id="CHEBI:18420"/>
    </cofactor>
</comment>
<dbReference type="SMART" id="SM00358">
    <property type="entry name" value="DSRM"/>
    <property type="match status" value="1"/>
</dbReference>
<dbReference type="EMBL" id="CP036434">
    <property type="protein sequence ID" value="QDV06026.1"/>
    <property type="molecule type" value="Genomic_DNA"/>
</dbReference>
<keyword evidence="3 8" id="KW-0507">mRNA processing</keyword>
<dbReference type="InterPro" id="IPR036389">
    <property type="entry name" value="RNase_III_sf"/>
</dbReference>
<dbReference type="SMART" id="SM00535">
    <property type="entry name" value="RIBOc"/>
    <property type="match status" value="1"/>
</dbReference>
<dbReference type="GO" id="GO:0008033">
    <property type="term" value="P:tRNA processing"/>
    <property type="evidence" value="ECO:0007669"/>
    <property type="project" value="UniProtKB-KW"/>
</dbReference>
<evidence type="ECO:0000256" key="5">
    <source>
        <dbReference type="ARBA" id="ARBA00022759"/>
    </source>
</evidence>
<comment type="catalytic activity">
    <reaction evidence="1 8">
        <text>Endonucleolytic cleavage to 5'-phosphomonoester.</text>
        <dbReference type="EC" id="3.1.26.3"/>
    </reaction>
</comment>
<evidence type="ECO:0000256" key="2">
    <source>
        <dbReference type="ARBA" id="ARBA00010183"/>
    </source>
</evidence>
<keyword evidence="8" id="KW-0479">Metal-binding</keyword>
<feature type="binding site" evidence="8">
    <location>
        <position position="115"/>
    </location>
    <ligand>
        <name>Mg(2+)</name>
        <dbReference type="ChEBI" id="CHEBI:18420"/>
    </ligand>
</feature>
<feature type="binding site" evidence="8">
    <location>
        <position position="41"/>
    </location>
    <ligand>
        <name>Mg(2+)</name>
        <dbReference type="ChEBI" id="CHEBI:18420"/>
    </ligand>
</feature>
<feature type="active site" evidence="8">
    <location>
        <position position="45"/>
    </location>
</feature>
<keyword evidence="8" id="KW-0819">tRNA processing</keyword>
<comment type="subunit">
    <text evidence="8">Homodimer.</text>
</comment>
<dbReference type="InterPro" id="IPR000999">
    <property type="entry name" value="RNase_III_dom"/>
</dbReference>
<dbReference type="InterPro" id="IPR011907">
    <property type="entry name" value="RNase_III"/>
</dbReference>
<dbReference type="GO" id="GO:0006397">
    <property type="term" value="P:mRNA processing"/>
    <property type="evidence" value="ECO:0007669"/>
    <property type="project" value="UniProtKB-UniRule"/>
</dbReference>
<feature type="domain" description="RNase III" evidence="10">
    <location>
        <begin position="9"/>
        <end position="126"/>
    </location>
</feature>
<evidence type="ECO:0000313" key="11">
    <source>
        <dbReference type="EMBL" id="QDV06026.1"/>
    </source>
</evidence>
<evidence type="ECO:0000259" key="10">
    <source>
        <dbReference type="PROSITE" id="PS50142"/>
    </source>
</evidence>
<evidence type="ECO:0000256" key="7">
    <source>
        <dbReference type="ARBA" id="ARBA00022884"/>
    </source>
</evidence>
<evidence type="ECO:0000256" key="6">
    <source>
        <dbReference type="ARBA" id="ARBA00022801"/>
    </source>
</evidence>
<comment type="subcellular location">
    <subcellularLocation>
        <location evidence="8">Cytoplasm</location>
    </subcellularLocation>
</comment>
<dbReference type="GO" id="GO:0004525">
    <property type="term" value="F:ribonuclease III activity"/>
    <property type="evidence" value="ECO:0007669"/>
    <property type="project" value="UniProtKB-UniRule"/>
</dbReference>
<dbReference type="Gene3D" id="3.30.160.20">
    <property type="match status" value="1"/>
</dbReference>
<dbReference type="GO" id="GO:0046872">
    <property type="term" value="F:metal ion binding"/>
    <property type="evidence" value="ECO:0007669"/>
    <property type="project" value="UniProtKB-KW"/>
</dbReference>
<keyword evidence="12" id="KW-1185">Reference proteome</keyword>
<dbReference type="Proteomes" id="UP000320390">
    <property type="component" value="Chromosome"/>
</dbReference>
<dbReference type="PANTHER" id="PTHR11207:SF0">
    <property type="entry name" value="RIBONUCLEASE 3"/>
    <property type="match status" value="1"/>
</dbReference>
<evidence type="ECO:0000256" key="8">
    <source>
        <dbReference type="HAMAP-Rule" id="MF_00104"/>
    </source>
</evidence>
<dbReference type="Pfam" id="PF00035">
    <property type="entry name" value="dsrm"/>
    <property type="match status" value="1"/>
</dbReference>
<name>A0A518EPM5_9BACT</name>
<keyword evidence="6 8" id="KW-0378">Hydrolase</keyword>
<dbReference type="GO" id="GO:0019843">
    <property type="term" value="F:rRNA binding"/>
    <property type="evidence" value="ECO:0007669"/>
    <property type="project" value="UniProtKB-KW"/>
</dbReference>
<dbReference type="PROSITE" id="PS50137">
    <property type="entry name" value="DS_RBD"/>
    <property type="match status" value="1"/>
</dbReference>
<evidence type="ECO:0000256" key="3">
    <source>
        <dbReference type="ARBA" id="ARBA00022664"/>
    </source>
</evidence>
<feature type="active site" evidence="8">
    <location>
        <position position="115"/>
    </location>
</feature>
<keyword evidence="8" id="KW-0699">rRNA-binding</keyword>
<keyword evidence="8" id="KW-0963">Cytoplasm</keyword>
<feature type="binding site" evidence="8">
    <location>
        <position position="112"/>
    </location>
    <ligand>
        <name>Mg(2+)</name>
        <dbReference type="ChEBI" id="CHEBI:18420"/>
    </ligand>
</feature>
<keyword evidence="4 8" id="KW-0540">Nuclease</keyword>
<comment type="function">
    <text evidence="8">Digests double-stranded RNA. Involved in the processing of primary rRNA transcript to yield the immediate precursors to the large and small rRNAs (23S and 16S). Processes some mRNAs, and tRNAs when they are encoded in the rRNA operon. Processes pre-crRNA and tracrRNA of type II CRISPR loci if present in the organism.</text>
</comment>
<keyword evidence="5 8" id="KW-0255">Endonuclease</keyword>
<dbReference type="EC" id="3.1.26.3" evidence="8"/>
<dbReference type="RefSeq" id="WP_419191085.1">
    <property type="nucleotide sequence ID" value="NZ_CP036434.1"/>
</dbReference>
<dbReference type="PANTHER" id="PTHR11207">
    <property type="entry name" value="RIBONUCLEASE III"/>
    <property type="match status" value="1"/>
</dbReference>
<protein>
    <recommendedName>
        <fullName evidence="8">Ribonuclease 3</fullName>
        <ecNumber evidence="8">3.1.26.3</ecNumber>
    </recommendedName>
    <alternativeName>
        <fullName evidence="8">Ribonuclease III</fullName>
        <shortName evidence="8">RNase III</shortName>
    </alternativeName>
</protein>
<dbReference type="InterPro" id="IPR014720">
    <property type="entry name" value="dsRBD_dom"/>
</dbReference>
<reference evidence="11 12" key="1">
    <citation type="submission" date="2019-02" db="EMBL/GenBank/DDBJ databases">
        <title>Deep-cultivation of Planctomycetes and their phenomic and genomic characterization uncovers novel biology.</title>
        <authorList>
            <person name="Wiegand S."/>
            <person name="Jogler M."/>
            <person name="Boedeker C."/>
            <person name="Pinto D."/>
            <person name="Vollmers J."/>
            <person name="Rivas-Marin E."/>
            <person name="Kohn T."/>
            <person name="Peeters S.H."/>
            <person name="Heuer A."/>
            <person name="Rast P."/>
            <person name="Oberbeckmann S."/>
            <person name="Bunk B."/>
            <person name="Jeske O."/>
            <person name="Meyerdierks A."/>
            <person name="Storesund J.E."/>
            <person name="Kallscheuer N."/>
            <person name="Luecker S."/>
            <person name="Lage O.M."/>
            <person name="Pohl T."/>
            <person name="Merkel B.J."/>
            <person name="Hornburger P."/>
            <person name="Mueller R.-W."/>
            <person name="Bruemmer F."/>
            <person name="Labrenz M."/>
            <person name="Spormann A.M."/>
            <person name="Op den Camp H."/>
            <person name="Overmann J."/>
            <person name="Amann R."/>
            <person name="Jetten M.S.M."/>
            <person name="Mascher T."/>
            <person name="Medema M.H."/>
            <person name="Devos D.P."/>
            <person name="Kaster A.-K."/>
            <person name="Ovreas L."/>
            <person name="Rohde M."/>
            <person name="Galperin M.Y."/>
            <person name="Jogler C."/>
        </authorList>
    </citation>
    <scope>NUCLEOTIDE SEQUENCE [LARGE SCALE GENOMIC DNA]</scope>
    <source>
        <strain evidence="11 12">Poly30</strain>
    </source>
</reference>
<gene>
    <name evidence="8 11" type="primary">rnc</name>
    <name evidence="11" type="ORF">Poly30_15300</name>
</gene>
<dbReference type="GO" id="GO:0005737">
    <property type="term" value="C:cytoplasm"/>
    <property type="evidence" value="ECO:0007669"/>
    <property type="project" value="UniProtKB-SubCell"/>
</dbReference>
<evidence type="ECO:0000313" key="12">
    <source>
        <dbReference type="Proteomes" id="UP000320390"/>
    </source>
</evidence>
<dbReference type="CDD" id="cd00593">
    <property type="entry name" value="RIBOc"/>
    <property type="match status" value="1"/>
</dbReference>
<keyword evidence="8" id="KW-0698">rRNA processing</keyword>
<evidence type="ECO:0000256" key="4">
    <source>
        <dbReference type="ARBA" id="ARBA00022722"/>
    </source>
</evidence>
<dbReference type="Gene3D" id="1.10.1520.10">
    <property type="entry name" value="Ribonuclease III domain"/>
    <property type="match status" value="1"/>
</dbReference>
<dbReference type="NCBIfam" id="TIGR02191">
    <property type="entry name" value="RNaseIII"/>
    <property type="match status" value="1"/>
</dbReference>
<organism evidence="11 12">
    <name type="scientific">Saltatorellus ferox</name>
    <dbReference type="NCBI Taxonomy" id="2528018"/>
    <lineage>
        <taxon>Bacteria</taxon>
        <taxon>Pseudomonadati</taxon>
        <taxon>Planctomycetota</taxon>
        <taxon>Planctomycetia</taxon>
        <taxon>Planctomycetia incertae sedis</taxon>
        <taxon>Saltatorellus</taxon>
    </lineage>
</organism>
<dbReference type="AlphaFoldDB" id="A0A518EPM5"/>
<feature type="domain" description="DRBM" evidence="9">
    <location>
        <begin position="153"/>
        <end position="222"/>
    </location>
</feature>
<evidence type="ECO:0000259" key="9">
    <source>
        <dbReference type="PROSITE" id="PS50137"/>
    </source>
</evidence>
<dbReference type="HAMAP" id="MF_00104">
    <property type="entry name" value="RNase_III"/>
    <property type="match status" value="1"/>
</dbReference>
<dbReference type="CDD" id="cd10845">
    <property type="entry name" value="DSRM_RNAse_III_family"/>
    <property type="match status" value="1"/>
</dbReference>
<dbReference type="GO" id="GO:0006364">
    <property type="term" value="P:rRNA processing"/>
    <property type="evidence" value="ECO:0007669"/>
    <property type="project" value="UniProtKB-UniRule"/>
</dbReference>
<dbReference type="Pfam" id="PF14622">
    <property type="entry name" value="Ribonucleas_3_3"/>
    <property type="match status" value="1"/>
</dbReference>
<dbReference type="GO" id="GO:0003725">
    <property type="term" value="F:double-stranded RNA binding"/>
    <property type="evidence" value="ECO:0007669"/>
    <property type="project" value="TreeGrafter"/>
</dbReference>
<accession>A0A518EPM5</accession>
<proteinExistence type="inferred from homology"/>
<comment type="similarity">
    <text evidence="2">Belongs to the ribonuclease III family.</text>
</comment>
<dbReference type="SUPFAM" id="SSF54768">
    <property type="entry name" value="dsRNA-binding domain-like"/>
    <property type="match status" value="1"/>
</dbReference>
<dbReference type="GO" id="GO:0010468">
    <property type="term" value="P:regulation of gene expression"/>
    <property type="evidence" value="ECO:0007669"/>
    <property type="project" value="TreeGrafter"/>
</dbReference>
<dbReference type="SUPFAM" id="SSF69065">
    <property type="entry name" value="RNase III domain-like"/>
    <property type="match status" value="1"/>
</dbReference>
<keyword evidence="8" id="KW-0460">Magnesium</keyword>
<dbReference type="PROSITE" id="PS50142">
    <property type="entry name" value="RNASE_3_2"/>
    <property type="match status" value="1"/>
</dbReference>